<name>A0A6J4RFU8_9BACT</name>
<dbReference type="AlphaFoldDB" id="A0A6J4RFU8"/>
<reference evidence="1" key="1">
    <citation type="submission" date="2020-02" db="EMBL/GenBank/DDBJ databases">
        <authorList>
            <person name="Meier V. D."/>
        </authorList>
    </citation>
    <scope>NUCLEOTIDE SEQUENCE</scope>
    <source>
        <strain evidence="1">AVDCRST_MAG96</strain>
    </source>
</reference>
<proteinExistence type="predicted"/>
<evidence type="ECO:0000313" key="1">
    <source>
        <dbReference type="EMBL" id="CAA9468706.1"/>
    </source>
</evidence>
<sequence>MIFSSGLYAANPIKRQNKALKFYKLEWYNRTVDALFSPLPVFLAAVVGLPCGRDVASCYSPAIDAQAQYPEEYKYSSAKFYEKGIDNFVFLSHYGLAAESPLI</sequence>
<accession>A0A6J4RFU8</accession>
<protein>
    <submittedName>
        <fullName evidence="1">Uncharacterized protein</fullName>
    </submittedName>
</protein>
<organism evidence="1">
    <name type="scientific">uncultured Segetibacter sp</name>
    <dbReference type="NCBI Taxonomy" id="481133"/>
    <lineage>
        <taxon>Bacteria</taxon>
        <taxon>Pseudomonadati</taxon>
        <taxon>Bacteroidota</taxon>
        <taxon>Chitinophagia</taxon>
        <taxon>Chitinophagales</taxon>
        <taxon>Chitinophagaceae</taxon>
        <taxon>Segetibacter</taxon>
        <taxon>environmental samples</taxon>
    </lineage>
</organism>
<dbReference type="EMBL" id="CADCVN010000093">
    <property type="protein sequence ID" value="CAA9468706.1"/>
    <property type="molecule type" value="Genomic_DNA"/>
</dbReference>
<gene>
    <name evidence="1" type="ORF">AVDCRST_MAG96-233</name>
</gene>